<keyword evidence="2" id="KW-0812">Transmembrane</keyword>
<dbReference type="Proteomes" id="UP001206572">
    <property type="component" value="Unassembled WGS sequence"/>
</dbReference>
<name>A0ABT2AR27_9BURK</name>
<accession>A0ABT2AR27</accession>
<evidence type="ECO:0000256" key="2">
    <source>
        <dbReference type="SAM" id="Phobius"/>
    </source>
</evidence>
<protein>
    <recommendedName>
        <fullName evidence="5">DUF4148 domain-containing protein</fullName>
    </recommendedName>
</protein>
<feature type="compositionally biased region" description="Basic and acidic residues" evidence="1">
    <location>
        <begin position="40"/>
        <end position="109"/>
    </location>
</feature>
<keyword evidence="2" id="KW-1133">Transmembrane helix</keyword>
<keyword evidence="4" id="KW-1185">Reference proteome</keyword>
<evidence type="ECO:0000313" key="3">
    <source>
        <dbReference type="EMBL" id="MCS0598697.1"/>
    </source>
</evidence>
<gene>
    <name evidence="3" type="ORF">NX780_20345</name>
</gene>
<evidence type="ECO:0008006" key="5">
    <source>
        <dbReference type="Google" id="ProtNLM"/>
    </source>
</evidence>
<comment type="caution">
    <text evidence="3">The sequence shown here is derived from an EMBL/GenBank/DDBJ whole genome shotgun (WGS) entry which is preliminary data.</text>
</comment>
<reference evidence="3 4" key="1">
    <citation type="submission" date="2022-08" db="EMBL/GenBank/DDBJ databases">
        <title>Reclassification of Massilia species as members of the genera Telluria, Duganella, Pseudoduganella, Mokoshia gen. nov. and Zemynaea gen. nov. using orthogonal and non-orthogonal genome-based approaches.</title>
        <authorList>
            <person name="Bowman J.P."/>
        </authorList>
    </citation>
    <scope>NUCLEOTIDE SEQUENCE [LARGE SCALE GENOMIC DNA]</scope>
    <source>
        <strain evidence="3 4">JCM 31661</strain>
    </source>
</reference>
<dbReference type="RefSeq" id="WP_258829703.1">
    <property type="nucleotide sequence ID" value="NZ_JANUHA010000017.1"/>
</dbReference>
<evidence type="ECO:0000256" key="1">
    <source>
        <dbReference type="SAM" id="MobiDB-lite"/>
    </source>
</evidence>
<keyword evidence="2" id="KW-0472">Membrane</keyword>
<feature type="transmembrane region" description="Helical" evidence="2">
    <location>
        <begin position="18"/>
        <end position="37"/>
    </location>
</feature>
<evidence type="ECO:0000313" key="4">
    <source>
        <dbReference type="Proteomes" id="UP001206572"/>
    </source>
</evidence>
<sequence length="123" mass="14406">MNDALNTIQAVKDGALGLVRHGIVACVLACTAAGAMAQDRGPRRDEMQQQQMRDRYEARAQDQRFDSRAYEMRDNARRQEQMEDQMRRGEESRRGRLTPDERRELKRQINEANVDLYPNARRR</sequence>
<feature type="region of interest" description="Disordered" evidence="1">
    <location>
        <begin position="35"/>
        <end position="123"/>
    </location>
</feature>
<dbReference type="EMBL" id="JANUHA010000017">
    <property type="protein sequence ID" value="MCS0598697.1"/>
    <property type="molecule type" value="Genomic_DNA"/>
</dbReference>
<proteinExistence type="predicted"/>
<organism evidence="3 4">
    <name type="scientific">Massilia agri</name>
    <dbReference type="NCBI Taxonomy" id="1886785"/>
    <lineage>
        <taxon>Bacteria</taxon>
        <taxon>Pseudomonadati</taxon>
        <taxon>Pseudomonadota</taxon>
        <taxon>Betaproteobacteria</taxon>
        <taxon>Burkholderiales</taxon>
        <taxon>Oxalobacteraceae</taxon>
        <taxon>Telluria group</taxon>
        <taxon>Massilia</taxon>
    </lineage>
</organism>